<reference evidence="2 3" key="1">
    <citation type="submission" date="2015-12" db="EMBL/GenBank/DDBJ databases">
        <title>The genome of Folsomia candida.</title>
        <authorList>
            <person name="Faddeeva A."/>
            <person name="Derks M.F."/>
            <person name="Anvar Y."/>
            <person name="Smit S."/>
            <person name="Van Straalen N."/>
            <person name="Roelofs D."/>
        </authorList>
    </citation>
    <scope>NUCLEOTIDE SEQUENCE [LARGE SCALE GENOMIC DNA]</scope>
    <source>
        <strain evidence="2 3">VU population</strain>
        <tissue evidence="2">Whole body</tissue>
    </source>
</reference>
<keyword evidence="3" id="KW-1185">Reference proteome</keyword>
<dbReference type="SUPFAM" id="SSF100910">
    <property type="entry name" value="Chemosensory protein Csp2"/>
    <property type="match status" value="1"/>
</dbReference>
<proteinExistence type="predicted"/>
<dbReference type="AlphaFoldDB" id="A0A226DY59"/>
<keyword evidence="1" id="KW-1133">Transmembrane helix</keyword>
<name>A0A226DY59_FOLCA</name>
<evidence type="ECO:0000313" key="2">
    <source>
        <dbReference type="EMBL" id="OXA50405.1"/>
    </source>
</evidence>
<evidence type="ECO:0000313" key="3">
    <source>
        <dbReference type="Proteomes" id="UP000198287"/>
    </source>
</evidence>
<dbReference type="Proteomes" id="UP000198287">
    <property type="component" value="Unassembled WGS sequence"/>
</dbReference>
<keyword evidence="1" id="KW-0472">Membrane</keyword>
<dbReference type="Pfam" id="PF03392">
    <property type="entry name" value="OS-D"/>
    <property type="match status" value="1"/>
</dbReference>
<dbReference type="InterPro" id="IPR005055">
    <property type="entry name" value="A10/PebIII"/>
</dbReference>
<evidence type="ECO:0008006" key="4">
    <source>
        <dbReference type="Google" id="ProtNLM"/>
    </source>
</evidence>
<dbReference type="InterPro" id="IPR036682">
    <property type="entry name" value="OS_D_A10/PebIII_sf"/>
</dbReference>
<gene>
    <name evidence="2" type="ORF">Fcan01_14952</name>
</gene>
<evidence type="ECO:0000256" key="1">
    <source>
        <dbReference type="SAM" id="Phobius"/>
    </source>
</evidence>
<accession>A0A226DY59</accession>
<dbReference type="Gene3D" id="1.10.2080.10">
    <property type="entry name" value="Insect odorant-binding protein A10/Ejaculatory bulb-specific protein 3"/>
    <property type="match status" value="1"/>
</dbReference>
<protein>
    <recommendedName>
        <fullName evidence="4">Odorant-binding protein A10</fullName>
    </recommendedName>
</protein>
<sequence length="164" mass="18511">MSNSIPSSILLLGIKNFAVFVILSQLLGYHSVEGDVKFKVEKTTLPGPQYPLVGLPLFDEQTKGWRILGHPFVLKFQLRCVLMGAPCDVIGRWLKPRVEKILLEGVCEQCIGNQLQKVEDWATLFVEKQPELFRAAMAKYAENLGIPIPSDERRKMIQILGTYP</sequence>
<feature type="transmembrane region" description="Helical" evidence="1">
    <location>
        <begin position="6"/>
        <end position="29"/>
    </location>
</feature>
<organism evidence="2 3">
    <name type="scientific">Folsomia candida</name>
    <name type="common">Springtail</name>
    <dbReference type="NCBI Taxonomy" id="158441"/>
    <lineage>
        <taxon>Eukaryota</taxon>
        <taxon>Metazoa</taxon>
        <taxon>Ecdysozoa</taxon>
        <taxon>Arthropoda</taxon>
        <taxon>Hexapoda</taxon>
        <taxon>Collembola</taxon>
        <taxon>Entomobryomorpha</taxon>
        <taxon>Isotomoidea</taxon>
        <taxon>Isotomidae</taxon>
        <taxon>Proisotominae</taxon>
        <taxon>Folsomia</taxon>
    </lineage>
</organism>
<comment type="caution">
    <text evidence="2">The sequence shown here is derived from an EMBL/GenBank/DDBJ whole genome shotgun (WGS) entry which is preliminary data.</text>
</comment>
<keyword evidence="1" id="KW-0812">Transmembrane</keyword>
<dbReference type="EMBL" id="LNIX01000009">
    <property type="protein sequence ID" value="OXA50405.1"/>
    <property type="molecule type" value="Genomic_DNA"/>
</dbReference>